<accession>A0A2T1G0G6</accession>
<dbReference type="EMBL" id="PVWO01000385">
    <property type="protein sequence ID" value="PSB50745.1"/>
    <property type="molecule type" value="Genomic_DNA"/>
</dbReference>
<comment type="caution">
    <text evidence="1">The sequence shown here is derived from an EMBL/GenBank/DDBJ whole genome shotgun (WGS) entry which is preliminary data.</text>
</comment>
<proteinExistence type="predicted"/>
<protein>
    <submittedName>
        <fullName evidence="1">Uncharacterized protein</fullName>
    </submittedName>
</protein>
<dbReference type="AlphaFoldDB" id="A0A2T1G0G6"/>
<name>A0A2T1G0G6_9CYAN</name>
<evidence type="ECO:0000313" key="1">
    <source>
        <dbReference type="EMBL" id="PSB50745.1"/>
    </source>
</evidence>
<reference evidence="1 2" key="1">
    <citation type="submission" date="2018-03" db="EMBL/GenBank/DDBJ databases">
        <title>The ancient ancestry and fast evolution of plastids.</title>
        <authorList>
            <person name="Moore K.R."/>
            <person name="Magnabosco C."/>
            <person name="Momper L."/>
            <person name="Gold D.A."/>
            <person name="Bosak T."/>
            <person name="Fournier G.P."/>
        </authorList>
    </citation>
    <scope>NUCLEOTIDE SEQUENCE [LARGE SCALE GENOMIC DNA]</scope>
    <source>
        <strain evidence="1 2">CCALA 037</strain>
    </source>
</reference>
<sequence>MEKPMKNKIPLSQDSRLEALLLQRGEDIGTVGLRDLNRYYALLNHHLLELCLTSNEANLICEALKNYRFEEDPDRAIAIWKQIDTAIQQDRLDLKWSVNSTLIGKLKVINHLQAVAIVDAVERYWIEERSDRPHKSSENKLFQTDLIKCCDSAL</sequence>
<evidence type="ECO:0000313" key="2">
    <source>
        <dbReference type="Proteomes" id="UP000238937"/>
    </source>
</evidence>
<gene>
    <name evidence="1" type="ORF">C7B77_22400</name>
</gene>
<keyword evidence="2" id="KW-1185">Reference proteome</keyword>
<dbReference type="Proteomes" id="UP000238937">
    <property type="component" value="Unassembled WGS sequence"/>
</dbReference>
<organism evidence="1 2">
    <name type="scientific">Chamaesiphon polymorphus CCALA 037</name>
    <dbReference type="NCBI Taxonomy" id="2107692"/>
    <lineage>
        <taxon>Bacteria</taxon>
        <taxon>Bacillati</taxon>
        <taxon>Cyanobacteriota</taxon>
        <taxon>Cyanophyceae</taxon>
        <taxon>Gomontiellales</taxon>
        <taxon>Chamaesiphonaceae</taxon>
        <taxon>Chamaesiphon</taxon>
    </lineage>
</organism>